<dbReference type="Gene3D" id="1.20.1280.50">
    <property type="match status" value="1"/>
</dbReference>
<reference evidence="3 4" key="1">
    <citation type="journal article" date="2015" name="Biotechnol. Biofuels">
        <title>Enhanced degradation of softwood versus hardwood by the white-rot fungus Pycnoporus coccineus.</title>
        <authorList>
            <person name="Couturier M."/>
            <person name="Navarro D."/>
            <person name="Chevret D."/>
            <person name="Henrissat B."/>
            <person name="Piumi F."/>
            <person name="Ruiz-Duenas F.J."/>
            <person name="Martinez A.T."/>
            <person name="Grigoriev I.V."/>
            <person name="Riley R."/>
            <person name="Lipzen A."/>
            <person name="Berrin J.G."/>
            <person name="Master E.R."/>
            <person name="Rosso M.N."/>
        </authorList>
    </citation>
    <scope>NUCLEOTIDE SEQUENCE [LARGE SCALE GENOMIC DNA]</scope>
    <source>
        <strain evidence="3 4">BRFM310</strain>
    </source>
</reference>
<dbReference type="STRING" id="1353009.A0A1Y2I945"/>
<dbReference type="EMBL" id="KZ084148">
    <property type="protein sequence ID" value="OSC97639.1"/>
    <property type="molecule type" value="Genomic_DNA"/>
</dbReference>
<gene>
    <name evidence="3" type="ORF">PYCCODRAFT_1117817</name>
</gene>
<evidence type="ECO:0000313" key="4">
    <source>
        <dbReference type="Proteomes" id="UP000193067"/>
    </source>
</evidence>
<dbReference type="InterPro" id="IPR001810">
    <property type="entry name" value="F-box_dom"/>
</dbReference>
<protein>
    <recommendedName>
        <fullName evidence="2">F-box domain-containing protein</fullName>
    </recommendedName>
</protein>
<proteinExistence type="predicted"/>
<dbReference type="Pfam" id="PF12937">
    <property type="entry name" value="F-box-like"/>
    <property type="match status" value="1"/>
</dbReference>
<name>A0A1Y2I945_TRAC3</name>
<dbReference type="SUPFAM" id="SSF81383">
    <property type="entry name" value="F-box domain"/>
    <property type="match status" value="1"/>
</dbReference>
<dbReference type="OrthoDB" id="2756307at2759"/>
<dbReference type="Proteomes" id="UP000193067">
    <property type="component" value="Unassembled WGS sequence"/>
</dbReference>
<evidence type="ECO:0000259" key="2">
    <source>
        <dbReference type="Pfam" id="PF12937"/>
    </source>
</evidence>
<dbReference type="InterPro" id="IPR036047">
    <property type="entry name" value="F-box-like_dom_sf"/>
</dbReference>
<feature type="domain" description="F-box" evidence="2">
    <location>
        <begin position="110"/>
        <end position="158"/>
    </location>
</feature>
<sequence>MPRPMARSQPHRSQPQKALHPGANPSSTSLSYHHLPPLLSSPATQSAFCPSQLYTFHPSPIYLELQMESNAMVLARNAGQVDVTDQRLFITPDSPMDSILYLSNSFTLINLIPIETLVEILSHLKRGAGFNGDLVNATHVCKHWREVALRAPDLWNEIKLDDLGPAEVFLKRSQNLPLSLFVGASVEGILPDVADVLRPHLHRVRSFSGDFERLSDLLTFPDMFEEPVPVQKLSLYLTDRALAEATPNHDVYESFPVVQPFLFPSVRELTITNSPGLTLYGFENLTILNLEGSLPDVDTITEALAVCGASLTELNINGSSSIDFGVGRLFPPEADLTRLKTLFLRLDTAEISFALLGNLTFPATCAVTIDVFVDEQNPFNDILPVACLGGLRRFFVGWDDALGRVLRVRGWRDLQAKEPSLTMSILGGERFDNPVLADWPMDVGDVDVLEVDLGGFEPMTSFSAGLRHFGRLETVHLIRPGRAGIAALLQDLQDGTDDEERIWRYCAFLLNIVLSSFDWYDGFPRAIGPIVDGRMTQVGPQFSLVLLNARDRAGSLHSFRMDCNRNVQLLELTV</sequence>
<accession>A0A1Y2I945</accession>
<dbReference type="AlphaFoldDB" id="A0A1Y2I945"/>
<evidence type="ECO:0000256" key="1">
    <source>
        <dbReference type="SAM" id="MobiDB-lite"/>
    </source>
</evidence>
<dbReference type="SUPFAM" id="SSF52047">
    <property type="entry name" value="RNI-like"/>
    <property type="match status" value="1"/>
</dbReference>
<organism evidence="3 4">
    <name type="scientific">Trametes coccinea (strain BRFM310)</name>
    <name type="common">Pycnoporus coccineus</name>
    <dbReference type="NCBI Taxonomy" id="1353009"/>
    <lineage>
        <taxon>Eukaryota</taxon>
        <taxon>Fungi</taxon>
        <taxon>Dikarya</taxon>
        <taxon>Basidiomycota</taxon>
        <taxon>Agaricomycotina</taxon>
        <taxon>Agaricomycetes</taxon>
        <taxon>Polyporales</taxon>
        <taxon>Polyporaceae</taxon>
        <taxon>Trametes</taxon>
    </lineage>
</organism>
<feature type="region of interest" description="Disordered" evidence="1">
    <location>
        <begin position="1"/>
        <end position="31"/>
    </location>
</feature>
<keyword evidence="4" id="KW-1185">Reference proteome</keyword>
<evidence type="ECO:0000313" key="3">
    <source>
        <dbReference type="EMBL" id="OSC97639.1"/>
    </source>
</evidence>